<dbReference type="Gene3D" id="3.30.70.1060">
    <property type="entry name" value="Dimeric alpha+beta barrel"/>
    <property type="match status" value="1"/>
</dbReference>
<dbReference type="RefSeq" id="WP_165031950.1">
    <property type="nucleotide sequence ID" value="NZ_JAAKZF010000042.1"/>
</dbReference>
<dbReference type="AlphaFoldDB" id="A0A6G4WI28"/>
<comment type="caution">
    <text evidence="3">The sequence shown here is derived from an EMBL/GenBank/DDBJ whole genome shotgun (WGS) entry which is preliminary data.</text>
</comment>
<evidence type="ECO:0000256" key="1">
    <source>
        <dbReference type="ARBA" id="ARBA00007689"/>
    </source>
</evidence>
<evidence type="ECO:0000259" key="2">
    <source>
        <dbReference type="Pfam" id="PF03795"/>
    </source>
</evidence>
<dbReference type="InterPro" id="IPR011008">
    <property type="entry name" value="Dimeric_a/b-barrel"/>
</dbReference>
<dbReference type="Proteomes" id="UP001642900">
    <property type="component" value="Unassembled WGS sequence"/>
</dbReference>
<dbReference type="SUPFAM" id="SSF54909">
    <property type="entry name" value="Dimeric alpha+beta barrel"/>
    <property type="match status" value="1"/>
</dbReference>
<sequence length="121" mass="13237">MLYAILCYNSEDVVCSWTKEEDDAVMAKLDVVHQKLLKEKRLGPSLRLLPTTAATTLVKNQDLVIDGPYAETKEQLLGFYVVDVEGLEAGLEVARDLARANPGGAYELRPISLFLPGSGVT</sequence>
<comment type="similarity">
    <text evidence="1">Belongs to the YciI family.</text>
</comment>
<reference evidence="3 4" key="1">
    <citation type="submission" date="2020-02" db="EMBL/GenBank/DDBJ databases">
        <title>Genome sequence of strain CCNWXJ40-4.</title>
        <authorList>
            <person name="Gao J."/>
            <person name="Sun J."/>
        </authorList>
    </citation>
    <scope>NUCLEOTIDE SEQUENCE [LARGE SCALE GENOMIC DNA]</scope>
    <source>
        <strain evidence="3 4">CCNWXJ 40-4</strain>
    </source>
</reference>
<dbReference type="PANTHER" id="PTHR35174:SF3">
    <property type="entry name" value="BLL7171 PROTEIN"/>
    <property type="match status" value="1"/>
</dbReference>
<gene>
    <name evidence="3" type="ORF">G6N73_23190</name>
</gene>
<feature type="domain" description="YCII-related" evidence="2">
    <location>
        <begin position="1"/>
        <end position="114"/>
    </location>
</feature>
<dbReference type="EMBL" id="JAAKZF010000042">
    <property type="protein sequence ID" value="NGO54018.1"/>
    <property type="molecule type" value="Genomic_DNA"/>
</dbReference>
<dbReference type="InterPro" id="IPR005545">
    <property type="entry name" value="YCII"/>
</dbReference>
<evidence type="ECO:0000313" key="3">
    <source>
        <dbReference type="EMBL" id="NGO54018.1"/>
    </source>
</evidence>
<proteinExistence type="inferred from homology"/>
<evidence type="ECO:0000313" key="4">
    <source>
        <dbReference type="Proteomes" id="UP001642900"/>
    </source>
</evidence>
<name>A0A6G4WI28_9HYPH</name>
<accession>A0A6G4WI28</accession>
<protein>
    <submittedName>
        <fullName evidence="3">YciI family protein</fullName>
    </submittedName>
</protein>
<dbReference type="PANTHER" id="PTHR35174">
    <property type="entry name" value="BLL7171 PROTEIN-RELATED"/>
    <property type="match status" value="1"/>
</dbReference>
<organism evidence="3 4">
    <name type="scientific">Allomesorhizobium camelthorni</name>
    <dbReference type="NCBI Taxonomy" id="475069"/>
    <lineage>
        <taxon>Bacteria</taxon>
        <taxon>Pseudomonadati</taxon>
        <taxon>Pseudomonadota</taxon>
        <taxon>Alphaproteobacteria</taxon>
        <taxon>Hyphomicrobiales</taxon>
        <taxon>Phyllobacteriaceae</taxon>
        <taxon>Allomesorhizobium</taxon>
    </lineage>
</organism>
<keyword evidence="4" id="KW-1185">Reference proteome</keyword>
<dbReference type="Pfam" id="PF03795">
    <property type="entry name" value="YCII"/>
    <property type="match status" value="1"/>
</dbReference>